<gene>
    <name evidence="3" type="ORF">OEV82_12645</name>
</gene>
<dbReference type="Gene3D" id="3.40.50.150">
    <property type="entry name" value="Vaccinia Virus protein VP39"/>
    <property type="match status" value="1"/>
</dbReference>
<keyword evidence="3" id="KW-0489">Methyltransferase</keyword>
<evidence type="ECO:0000259" key="1">
    <source>
        <dbReference type="Pfam" id="PF02384"/>
    </source>
</evidence>
<dbReference type="Pfam" id="PF02384">
    <property type="entry name" value="N6_Mtase"/>
    <property type="match status" value="1"/>
</dbReference>
<keyword evidence="3" id="KW-0808">Transferase</keyword>
<sequence>MKQTPVEELFHVFDETANLLVNELNCTYLEALAETGENIFHNQVLQDEVSEMTKKRLDKYYFELSKESHAKEDVRRAFQLAILKGMRQNVQPNHQMTPDSIGMLVSYILSKFMADKKAFTLLDPAIGTANLVTTIMNYMFDHKIHAYGVEIDDLLIQLAYVSANLQEHTIELHNQDSFEELFIDPVDVVVSDLPVGYYPNDERARNFKLMADQGHSYAHHLFIEQSTRYTKEGGFLFFIVPNNLFETPEAPKLQNYIKEHLHMQALLRLPESMFKNKNAAKSILVLQKQKEGLKPPKEVLLADLPSLANKEQMKQILAKMELWFKENKSNH</sequence>
<keyword evidence="4" id="KW-1185">Reference proteome</keyword>
<feature type="domain" description="YtxK-like N-terminal helical" evidence="2">
    <location>
        <begin position="7"/>
        <end position="86"/>
    </location>
</feature>
<comment type="caution">
    <text evidence="3">The sequence shown here is derived from an EMBL/GenBank/DDBJ whole genome shotgun (WGS) entry which is preliminary data.</text>
</comment>
<feature type="domain" description="DNA methylase adenine-specific" evidence="1">
    <location>
        <begin position="97"/>
        <end position="319"/>
    </location>
</feature>
<dbReference type="Gene3D" id="1.10.150.470">
    <property type="match status" value="1"/>
</dbReference>
<accession>A0ABT2WKP8</accession>
<dbReference type="GO" id="GO:0008168">
    <property type="term" value="F:methyltransferase activity"/>
    <property type="evidence" value="ECO:0007669"/>
    <property type="project" value="UniProtKB-KW"/>
</dbReference>
<dbReference type="EMBL" id="JAOUSE010000046">
    <property type="protein sequence ID" value="MCU9595289.1"/>
    <property type="molecule type" value="Genomic_DNA"/>
</dbReference>
<reference evidence="3 4" key="1">
    <citation type="submission" date="2022-10" db="EMBL/GenBank/DDBJ databases">
        <title>Description of Fervidibacillus gen. nov. in the family Fervidibacillaceae fam. nov. with two species, Fervidibacillus albus sp. nov., and Fervidibacillus halotolerans sp. nov., isolated from tidal flat sediments.</title>
        <authorList>
            <person name="Kwon K.K."/>
            <person name="Yang S.-H."/>
        </authorList>
    </citation>
    <scope>NUCLEOTIDE SEQUENCE [LARGE SCALE GENOMIC DNA]</scope>
    <source>
        <strain evidence="3 4">DSM 23332</strain>
    </source>
</reference>
<dbReference type="InterPro" id="IPR016843">
    <property type="entry name" value="S-AdoMet-dep_Ade-MeTrfase_prd"/>
</dbReference>
<dbReference type="InterPro" id="IPR048375">
    <property type="entry name" value="YtxK-like_N"/>
</dbReference>
<evidence type="ECO:0000259" key="2">
    <source>
        <dbReference type="Pfam" id="PF21106"/>
    </source>
</evidence>
<dbReference type="SUPFAM" id="SSF53335">
    <property type="entry name" value="S-adenosyl-L-methionine-dependent methyltransferases"/>
    <property type="match status" value="1"/>
</dbReference>
<dbReference type="InterPro" id="IPR003356">
    <property type="entry name" value="DNA_methylase_A-5"/>
</dbReference>
<dbReference type="InterPro" id="IPR052933">
    <property type="entry name" value="DNA_Protect_Modify"/>
</dbReference>
<dbReference type="Pfam" id="PF21106">
    <property type="entry name" value="YtxK_like"/>
    <property type="match status" value="1"/>
</dbReference>
<dbReference type="PANTHER" id="PTHR41313">
    <property type="entry name" value="ADENINE-SPECIFIC METHYLTRANSFERASE"/>
    <property type="match status" value="1"/>
</dbReference>
<dbReference type="CDD" id="cd02440">
    <property type="entry name" value="AdoMet_MTases"/>
    <property type="match status" value="1"/>
</dbReference>
<evidence type="ECO:0000313" key="4">
    <source>
        <dbReference type="Proteomes" id="UP001208656"/>
    </source>
</evidence>
<dbReference type="GO" id="GO:0032259">
    <property type="term" value="P:methylation"/>
    <property type="evidence" value="ECO:0007669"/>
    <property type="project" value="UniProtKB-KW"/>
</dbReference>
<dbReference type="RefSeq" id="WP_263062096.1">
    <property type="nucleotide sequence ID" value="NZ_JAOUSE010000046.1"/>
</dbReference>
<name>A0ABT2WKP8_9BACI</name>
<proteinExistence type="predicted"/>
<dbReference type="PANTHER" id="PTHR41313:SF1">
    <property type="entry name" value="DNA METHYLASE ADENINE-SPECIFIC DOMAIN-CONTAINING PROTEIN"/>
    <property type="match status" value="1"/>
</dbReference>
<dbReference type="Proteomes" id="UP001208656">
    <property type="component" value="Unassembled WGS sequence"/>
</dbReference>
<organism evidence="3 4">
    <name type="scientific">Pallidibacillus thermolactis</name>
    <dbReference type="NCBI Taxonomy" id="251051"/>
    <lineage>
        <taxon>Bacteria</taxon>
        <taxon>Bacillati</taxon>
        <taxon>Bacillota</taxon>
        <taxon>Bacilli</taxon>
        <taxon>Bacillales</taxon>
        <taxon>Bacillaceae</taxon>
        <taxon>Pallidibacillus</taxon>
    </lineage>
</organism>
<evidence type="ECO:0000313" key="3">
    <source>
        <dbReference type="EMBL" id="MCU9595289.1"/>
    </source>
</evidence>
<dbReference type="PIRSF" id="PIRSF026567">
    <property type="entry name" value="Adenine_mtase_bact_prd"/>
    <property type="match status" value="1"/>
</dbReference>
<dbReference type="InterPro" id="IPR029063">
    <property type="entry name" value="SAM-dependent_MTases_sf"/>
</dbReference>
<protein>
    <submittedName>
        <fullName evidence="3">Class I SAM-dependent methyltransferase</fullName>
    </submittedName>
</protein>